<comment type="caution">
    <text evidence="9">The sequence shown here is derived from an EMBL/GenBank/DDBJ whole genome shotgun (WGS) entry which is preliminary data.</text>
</comment>
<dbReference type="GO" id="GO:0031293">
    <property type="term" value="P:membrane protein intracellular domain proteolysis"/>
    <property type="evidence" value="ECO:0007669"/>
    <property type="project" value="TreeGrafter"/>
</dbReference>
<dbReference type="SUPFAM" id="SSF50156">
    <property type="entry name" value="PDZ domain-like"/>
    <property type="match status" value="1"/>
</dbReference>
<dbReference type="GO" id="GO:0004222">
    <property type="term" value="F:metalloendopeptidase activity"/>
    <property type="evidence" value="ECO:0007669"/>
    <property type="project" value="InterPro"/>
</dbReference>
<keyword evidence="4 7" id="KW-1133">Transmembrane helix</keyword>
<dbReference type="Proteomes" id="UP001188597">
    <property type="component" value="Unassembled WGS sequence"/>
</dbReference>
<evidence type="ECO:0000313" key="10">
    <source>
        <dbReference type="Proteomes" id="UP001188597"/>
    </source>
</evidence>
<comment type="subcellular location">
    <subcellularLocation>
        <location evidence="1">Endomembrane system</location>
        <topology evidence="1">Multi-pass membrane protein</topology>
    </subcellularLocation>
</comment>
<feature type="transmembrane region" description="Helical" evidence="7">
    <location>
        <begin position="157"/>
        <end position="181"/>
    </location>
</feature>
<evidence type="ECO:0000313" key="9">
    <source>
        <dbReference type="EMBL" id="KAK3002886.1"/>
    </source>
</evidence>
<evidence type="ECO:0000256" key="4">
    <source>
        <dbReference type="ARBA" id="ARBA00022989"/>
    </source>
</evidence>
<evidence type="ECO:0000256" key="7">
    <source>
        <dbReference type="SAM" id="Phobius"/>
    </source>
</evidence>
<keyword evidence="3 7" id="KW-0812">Transmembrane</keyword>
<evidence type="ECO:0000256" key="2">
    <source>
        <dbReference type="ARBA" id="ARBA00009989"/>
    </source>
</evidence>
<dbReference type="PRINTS" id="PR01000">
    <property type="entry name" value="SREBPS2PTASE"/>
</dbReference>
<dbReference type="PANTHER" id="PTHR13325">
    <property type="entry name" value="PROTEASE M50 MEMBRANE-BOUND TRANSCRIPTION FACTOR SITE 2 PROTEASE"/>
    <property type="match status" value="1"/>
</dbReference>
<sequence length="511" mass="56512">MEVGRRMRRFGRGGQNTLLPLRVTQLSNTLSCWYCDFKSSAFNEPLFRLGRPHARCLRVWFSVGVGFSLTALVGVTLDSKLSISLADLGYMCVATIVSVSVHEFGHALAAASEGIPMEYVAVFFAVLFPGALVAFNYEMLQALPRPAALRVYSAGIWHNAALCAICAFALLLLPLIFYPFYIHGESPMVLEVSSTSPFSGFLSPGDLIVSFDGVRIHSAKDWMEMTTLFDEQTFQDWKHNSNSKGLMRADGKKGYCVPSSLIEESKLSQLLDNQITCAKELTAFETIYCLGSSSLDDSNREDSHENRKSIHCLTAKDIVNREKCGDGWVKPGGNKSSCQCSEEESCLTPVQMPGLTWVEITYSSPYSPGCRQHGGKLSLGAKGSELGEMGCGGTFVFIGDITSVAHSIWLTAYQPRWLFSFGAYLPYLVEKLSMWTFHVSLTLLLLNSLPFSDPGNTWQVYFLDGESILEVTLCFSSLLSPRQRRVCLESCLLGGTLVFIITLLRIFFLTI</sequence>
<organism evidence="9 10">
    <name type="scientific">Escallonia herrerae</name>
    <dbReference type="NCBI Taxonomy" id="1293975"/>
    <lineage>
        <taxon>Eukaryota</taxon>
        <taxon>Viridiplantae</taxon>
        <taxon>Streptophyta</taxon>
        <taxon>Embryophyta</taxon>
        <taxon>Tracheophyta</taxon>
        <taxon>Spermatophyta</taxon>
        <taxon>Magnoliopsida</taxon>
        <taxon>eudicotyledons</taxon>
        <taxon>Gunneridae</taxon>
        <taxon>Pentapetalae</taxon>
        <taxon>asterids</taxon>
        <taxon>campanulids</taxon>
        <taxon>Escalloniales</taxon>
        <taxon>Escalloniaceae</taxon>
        <taxon>Escallonia</taxon>
    </lineage>
</organism>
<dbReference type="GO" id="GO:0012505">
    <property type="term" value="C:endomembrane system"/>
    <property type="evidence" value="ECO:0007669"/>
    <property type="project" value="UniProtKB-SubCell"/>
</dbReference>
<dbReference type="Pfam" id="PF02163">
    <property type="entry name" value="Peptidase_M50"/>
    <property type="match status" value="1"/>
</dbReference>
<evidence type="ECO:0000259" key="8">
    <source>
        <dbReference type="Pfam" id="PF02163"/>
    </source>
</evidence>
<reference evidence="9" key="1">
    <citation type="submission" date="2022-12" db="EMBL/GenBank/DDBJ databases">
        <title>Draft genome assemblies for two species of Escallonia (Escalloniales).</title>
        <authorList>
            <person name="Chanderbali A."/>
            <person name="Dervinis C."/>
            <person name="Anghel I."/>
            <person name="Soltis D."/>
            <person name="Soltis P."/>
            <person name="Zapata F."/>
        </authorList>
    </citation>
    <scope>NUCLEOTIDE SEQUENCE</scope>
    <source>
        <strain evidence="9">UCBG64.0493</strain>
        <tissue evidence="9">Leaf</tissue>
    </source>
</reference>
<dbReference type="GO" id="GO:0016020">
    <property type="term" value="C:membrane"/>
    <property type="evidence" value="ECO:0007669"/>
    <property type="project" value="InterPro"/>
</dbReference>
<evidence type="ECO:0000256" key="5">
    <source>
        <dbReference type="ARBA" id="ARBA00023136"/>
    </source>
</evidence>
<dbReference type="InterPro" id="IPR008915">
    <property type="entry name" value="Peptidase_M50"/>
</dbReference>
<feature type="non-terminal residue" evidence="9">
    <location>
        <position position="1"/>
    </location>
</feature>
<dbReference type="EMBL" id="JAVXUP010002514">
    <property type="protein sequence ID" value="KAK3002886.1"/>
    <property type="molecule type" value="Genomic_DNA"/>
</dbReference>
<dbReference type="GO" id="GO:1905897">
    <property type="term" value="P:regulation of response to endoplasmic reticulum stress"/>
    <property type="evidence" value="ECO:0007669"/>
    <property type="project" value="TreeGrafter"/>
</dbReference>
<protein>
    <recommendedName>
        <fullName evidence="6">Endopeptidase S2P</fullName>
    </recommendedName>
</protein>
<evidence type="ECO:0000256" key="3">
    <source>
        <dbReference type="ARBA" id="ARBA00022692"/>
    </source>
</evidence>
<dbReference type="GO" id="GO:0005737">
    <property type="term" value="C:cytoplasm"/>
    <property type="evidence" value="ECO:0007669"/>
    <property type="project" value="TreeGrafter"/>
</dbReference>
<evidence type="ECO:0000256" key="6">
    <source>
        <dbReference type="ARBA" id="ARBA00032658"/>
    </source>
</evidence>
<feature type="domain" description="Peptidase M50" evidence="8">
    <location>
        <begin position="92"/>
        <end position="367"/>
    </location>
</feature>
<keyword evidence="10" id="KW-1185">Reference proteome</keyword>
<keyword evidence="5 7" id="KW-0472">Membrane</keyword>
<proteinExistence type="inferred from homology"/>
<dbReference type="InterPro" id="IPR001193">
    <property type="entry name" value="MBTPS2"/>
</dbReference>
<evidence type="ECO:0000256" key="1">
    <source>
        <dbReference type="ARBA" id="ARBA00004127"/>
    </source>
</evidence>
<dbReference type="InterPro" id="IPR036034">
    <property type="entry name" value="PDZ_sf"/>
</dbReference>
<dbReference type="PANTHER" id="PTHR13325:SF3">
    <property type="entry name" value="MEMBRANE-BOUND TRANSCRIPTION FACTOR SITE-2 PROTEASE"/>
    <property type="match status" value="1"/>
</dbReference>
<gene>
    <name evidence="9" type="ORF">RJ639_017937</name>
</gene>
<dbReference type="AlphaFoldDB" id="A0AA88V6N2"/>
<feature type="transmembrane region" description="Helical" evidence="7">
    <location>
        <begin position="486"/>
        <end position="508"/>
    </location>
</feature>
<comment type="similarity">
    <text evidence="2">Belongs to the peptidase M50A family.</text>
</comment>
<feature type="transmembrane region" description="Helical" evidence="7">
    <location>
        <begin position="57"/>
        <end position="77"/>
    </location>
</feature>
<accession>A0AA88V6N2</accession>
<feature type="transmembrane region" description="Helical" evidence="7">
    <location>
        <begin position="117"/>
        <end position="137"/>
    </location>
</feature>
<name>A0AA88V6N2_9ASTE</name>